<dbReference type="InterPro" id="IPR036390">
    <property type="entry name" value="WH_DNA-bd_sf"/>
</dbReference>
<keyword evidence="3" id="KW-0677">Repeat</keyword>
<dbReference type="Pfam" id="PF07725">
    <property type="entry name" value="LRR_3"/>
    <property type="match status" value="1"/>
</dbReference>
<dbReference type="InterPro" id="IPR011713">
    <property type="entry name" value="Leu-rich_rpt_3"/>
</dbReference>
<evidence type="ECO:0000256" key="9">
    <source>
        <dbReference type="SAM" id="Phobius"/>
    </source>
</evidence>
<dbReference type="InterPro" id="IPR027417">
    <property type="entry name" value="P-loop_NTPase"/>
</dbReference>
<accession>A0ABQ8AVA2</accession>
<dbReference type="InterPro" id="IPR058192">
    <property type="entry name" value="WHD_ROQ1-like"/>
</dbReference>
<evidence type="ECO:0000256" key="2">
    <source>
        <dbReference type="ARBA" id="ARBA00022614"/>
    </source>
</evidence>
<dbReference type="PANTHER" id="PTHR11017">
    <property type="entry name" value="LEUCINE-RICH REPEAT-CONTAINING PROTEIN"/>
    <property type="match status" value="1"/>
</dbReference>
<dbReference type="InterPro" id="IPR035897">
    <property type="entry name" value="Toll_tir_struct_dom_sf"/>
</dbReference>
<keyword evidence="4" id="KW-0378">Hydrolase</keyword>
<name>A0ABQ8AVA2_BRANA</name>
<keyword evidence="9" id="KW-1133">Transmembrane helix</keyword>
<evidence type="ECO:0000256" key="8">
    <source>
        <dbReference type="SAM" id="MobiDB-lite"/>
    </source>
</evidence>
<dbReference type="InterPro" id="IPR002182">
    <property type="entry name" value="NB-ARC"/>
</dbReference>
<evidence type="ECO:0000256" key="5">
    <source>
        <dbReference type="ARBA" id="ARBA00022821"/>
    </source>
</evidence>
<keyword evidence="9" id="KW-0812">Transmembrane</keyword>
<dbReference type="PANTHER" id="PTHR11017:SF230">
    <property type="entry name" value="ADP-RIBOSYL CYCLASE_CYCLIC ADP-RIBOSE HYDROLASE"/>
    <property type="match status" value="1"/>
</dbReference>
<keyword evidence="9" id="KW-0472">Membrane</keyword>
<dbReference type="PRINTS" id="PR00364">
    <property type="entry name" value="DISEASERSIST"/>
</dbReference>
<protein>
    <recommendedName>
        <fullName evidence="1">ADP-ribosyl cyclase/cyclic ADP-ribose hydrolase</fullName>
        <ecNumber evidence="1">3.2.2.6</ecNumber>
    </recommendedName>
</protein>
<feature type="domain" description="AAA+ ATPase" evidence="10">
    <location>
        <begin position="216"/>
        <end position="363"/>
    </location>
</feature>
<evidence type="ECO:0000313" key="12">
    <source>
        <dbReference type="Proteomes" id="UP000824890"/>
    </source>
</evidence>
<evidence type="ECO:0000256" key="1">
    <source>
        <dbReference type="ARBA" id="ARBA00011982"/>
    </source>
</evidence>
<evidence type="ECO:0000256" key="6">
    <source>
        <dbReference type="ARBA" id="ARBA00023027"/>
    </source>
</evidence>
<dbReference type="InterPro" id="IPR000157">
    <property type="entry name" value="TIR_dom"/>
</dbReference>
<dbReference type="Pfam" id="PF20160">
    <property type="entry name" value="C-JID"/>
    <property type="match status" value="1"/>
</dbReference>
<comment type="catalytic activity">
    <reaction evidence="7">
        <text>NAD(+) + H2O = ADP-D-ribose + nicotinamide + H(+)</text>
        <dbReference type="Rhea" id="RHEA:16301"/>
        <dbReference type="ChEBI" id="CHEBI:15377"/>
        <dbReference type="ChEBI" id="CHEBI:15378"/>
        <dbReference type="ChEBI" id="CHEBI:17154"/>
        <dbReference type="ChEBI" id="CHEBI:57540"/>
        <dbReference type="ChEBI" id="CHEBI:57967"/>
        <dbReference type="EC" id="3.2.2.6"/>
    </reaction>
    <physiologicalReaction direction="left-to-right" evidence="7">
        <dbReference type="Rhea" id="RHEA:16302"/>
    </physiologicalReaction>
</comment>
<dbReference type="InterPro" id="IPR045344">
    <property type="entry name" value="C-JID"/>
</dbReference>
<evidence type="ECO:0000256" key="3">
    <source>
        <dbReference type="ARBA" id="ARBA00022737"/>
    </source>
</evidence>
<keyword evidence="5" id="KW-0611">Plant defense</keyword>
<comment type="caution">
    <text evidence="11">The sequence shown here is derived from an EMBL/GenBank/DDBJ whole genome shotgun (WGS) entry which is preliminary data.</text>
</comment>
<dbReference type="Gene3D" id="3.40.50.300">
    <property type="entry name" value="P-loop containing nucleotide triphosphate hydrolases"/>
    <property type="match status" value="1"/>
</dbReference>
<dbReference type="SMART" id="SM00382">
    <property type="entry name" value="AAA"/>
    <property type="match status" value="1"/>
</dbReference>
<keyword evidence="2" id="KW-0433">Leucine-rich repeat</keyword>
<feature type="transmembrane region" description="Helical" evidence="9">
    <location>
        <begin position="57"/>
        <end position="75"/>
    </location>
</feature>
<dbReference type="Pfam" id="PF23282">
    <property type="entry name" value="WHD_ROQ1"/>
    <property type="match status" value="1"/>
</dbReference>
<dbReference type="Gene3D" id="3.40.50.10140">
    <property type="entry name" value="Toll/interleukin-1 receptor homology (TIR) domain"/>
    <property type="match status" value="1"/>
</dbReference>
<feature type="compositionally biased region" description="Low complexity" evidence="8">
    <location>
        <begin position="94"/>
        <end position="106"/>
    </location>
</feature>
<dbReference type="InterPro" id="IPR003593">
    <property type="entry name" value="AAA+_ATPase"/>
</dbReference>
<dbReference type="EC" id="3.2.2.6" evidence="1"/>
<dbReference type="Gene3D" id="3.80.10.10">
    <property type="entry name" value="Ribonuclease Inhibitor"/>
    <property type="match status" value="1"/>
</dbReference>
<evidence type="ECO:0000256" key="7">
    <source>
        <dbReference type="ARBA" id="ARBA00047304"/>
    </source>
</evidence>
<reference evidence="11 12" key="1">
    <citation type="submission" date="2021-05" db="EMBL/GenBank/DDBJ databases">
        <title>Genome Assembly of Synthetic Allotetraploid Brassica napus Reveals Homoeologous Exchanges between Subgenomes.</title>
        <authorList>
            <person name="Davis J.T."/>
        </authorList>
    </citation>
    <scope>NUCLEOTIDE SEQUENCE [LARGE SCALE GENOMIC DNA]</scope>
    <source>
        <strain evidence="12">cv. Da-Ae</strain>
        <tissue evidence="11">Seedling</tissue>
    </source>
</reference>
<keyword evidence="6" id="KW-0520">NAD</keyword>
<proteinExistence type="predicted"/>
<dbReference type="InterPro" id="IPR032675">
    <property type="entry name" value="LRR_dom_sf"/>
</dbReference>
<keyword evidence="12" id="KW-1185">Reference proteome</keyword>
<dbReference type="Pfam" id="PF01582">
    <property type="entry name" value="TIR"/>
    <property type="match status" value="1"/>
</dbReference>
<evidence type="ECO:0000259" key="10">
    <source>
        <dbReference type="SMART" id="SM00382"/>
    </source>
</evidence>
<feature type="region of interest" description="Disordered" evidence="8">
    <location>
        <begin position="94"/>
        <end position="139"/>
    </location>
</feature>
<evidence type="ECO:0000313" key="11">
    <source>
        <dbReference type="EMBL" id="KAH0895960.1"/>
    </source>
</evidence>
<dbReference type="EMBL" id="JAGKQM010000012">
    <property type="protein sequence ID" value="KAH0895960.1"/>
    <property type="molecule type" value="Genomic_DNA"/>
</dbReference>
<sequence>MKVERWRHESQNTLSVCLRCGAHFSGKENAFGVGVGERERERERGGKKMKRTAMDNAIRSSVVVLGSLAFGYMSLELGYKPFLEKAEQYERFVQSQASQHQQQQQQEGLMVKKKGDGTITISRGGRRKMDPSDVRKQTGDSGKAFDIACVGKEEKMKAWRQALNDVAGIAADLINKVASDVTAVLGFTPSKDFDDFVGIGARIIEIKSKFILQSDKVKVIVVAGPAGIGKTTTARVLYNQLSLSFPFSTFLENIRGNYEKPCGNDYQLKLSLQKNLLSQIFNQKDIVVGHLGVAQEMLRDKKVLVVLDEVDSWWQLEEMANKRGWFGPGSMLIITTEDRNLLNKLRLGIDHIYDMKFPTRKESLQIFCQYAFGQNYDALNDKDKALFLHIACFFSSSNCKVDSVKRCLKKSELDVIHGLQVLADKSLISIGYSGSIRMHSLLQQMGREIVNKKSSEEPGKRQFLWDDKEISDVLEENTGTGTVLGILLDTSWGKEMHIHKTSFDGMNNLQFLEVSSRTLCIPEGLNCLPDKLRFLHWNSCPLRFWPSKFSGKFLVELIMQDSIFENLWEGIKLRLRTDFNIDYILPICLPEKAFTSPISLRINCKCFETIPDCIVRLSGLIKLDVRGCSQLVAPPPLPGSLLSLGARGCQSLERIDSSFQNPNICLDFAYCFNLNRKSRNLIETSACKYALLPGKDVPAHFTHRATSGSLTISLTPTPLPSSFRFKALHLANGHTVQYVSNQLHHIPDLYGYVEHLYIFEDSFSLDQDCPEAGENTFYELSFVFIVDNKAWKVKSCGVEILEGRGLEKRRNMSYRDTA</sequence>
<dbReference type="SUPFAM" id="SSF46785">
    <property type="entry name" value="Winged helix' DNA-binding domain"/>
    <property type="match status" value="1"/>
</dbReference>
<organism evidence="11 12">
    <name type="scientific">Brassica napus</name>
    <name type="common">Rape</name>
    <dbReference type="NCBI Taxonomy" id="3708"/>
    <lineage>
        <taxon>Eukaryota</taxon>
        <taxon>Viridiplantae</taxon>
        <taxon>Streptophyta</taxon>
        <taxon>Embryophyta</taxon>
        <taxon>Tracheophyta</taxon>
        <taxon>Spermatophyta</taxon>
        <taxon>Magnoliopsida</taxon>
        <taxon>eudicotyledons</taxon>
        <taxon>Gunneridae</taxon>
        <taxon>Pentapetalae</taxon>
        <taxon>rosids</taxon>
        <taxon>malvids</taxon>
        <taxon>Brassicales</taxon>
        <taxon>Brassicaceae</taxon>
        <taxon>Brassiceae</taxon>
        <taxon>Brassica</taxon>
    </lineage>
</organism>
<dbReference type="SUPFAM" id="SSF52058">
    <property type="entry name" value="L domain-like"/>
    <property type="match status" value="1"/>
</dbReference>
<dbReference type="InterPro" id="IPR044974">
    <property type="entry name" value="Disease_R_plants"/>
</dbReference>
<dbReference type="SUPFAM" id="SSF52540">
    <property type="entry name" value="P-loop containing nucleoside triphosphate hydrolases"/>
    <property type="match status" value="1"/>
</dbReference>
<dbReference type="Pfam" id="PF00931">
    <property type="entry name" value="NB-ARC"/>
    <property type="match status" value="1"/>
</dbReference>
<dbReference type="Proteomes" id="UP000824890">
    <property type="component" value="Unassembled WGS sequence"/>
</dbReference>
<evidence type="ECO:0000256" key="4">
    <source>
        <dbReference type="ARBA" id="ARBA00022801"/>
    </source>
</evidence>
<feature type="compositionally biased region" description="Basic and acidic residues" evidence="8">
    <location>
        <begin position="127"/>
        <end position="138"/>
    </location>
</feature>
<gene>
    <name evidence="11" type="ORF">HID58_045528</name>
</gene>